<accession>A0A1U7D371</accession>
<dbReference type="Proteomes" id="UP000186559">
    <property type="component" value="Chromosome"/>
</dbReference>
<reference evidence="1 2" key="1">
    <citation type="submission" date="2016-03" db="EMBL/GenBank/DDBJ databases">
        <title>Deep-sea bacteria in the southern Pacific.</title>
        <authorList>
            <person name="Tang K."/>
        </authorList>
    </citation>
    <scope>NUCLEOTIDE SEQUENCE [LARGE SCALE GENOMIC DNA]</scope>
    <source>
        <strain evidence="1 2">JLT2016</strain>
    </source>
</reference>
<name>A0A1U7D371_9RHOB</name>
<evidence type="ECO:0000313" key="1">
    <source>
        <dbReference type="EMBL" id="APX22614.1"/>
    </source>
</evidence>
<dbReference type="AlphaFoldDB" id="A0A1U7D371"/>
<sequence length="159" mass="17530">MSSSVVAKCLFHGLAVAILLFGAALPMRAAPQYERGGGVVHVVGDDPGGRLRTRIDEISQIRARGDRVEIRGRYCHSACTLYLGAGDVCVSPATRFGFHGPSYRAAPIRADRFDYWSRRMASYYPPRLSRWFLARARHVTQGYLTLTGAELIGMGVPRC</sequence>
<gene>
    <name evidence="1" type="ORF">Ga0080559_TMP1818</name>
</gene>
<proteinExistence type="predicted"/>
<dbReference type="OrthoDB" id="7774376at2"/>
<dbReference type="RefSeq" id="WP_076622907.1">
    <property type="nucleotide sequence ID" value="NZ_BMEW01000004.1"/>
</dbReference>
<dbReference type="EMBL" id="CP014796">
    <property type="protein sequence ID" value="APX22614.1"/>
    <property type="molecule type" value="Genomic_DNA"/>
</dbReference>
<dbReference type="KEGG" id="tpro:Ga0080559_TMP1818"/>
<protein>
    <submittedName>
        <fullName evidence="1">Uncharacterized protein</fullName>
    </submittedName>
</protein>
<organism evidence="1 2">
    <name type="scientific">Salipiger profundus</name>
    <dbReference type="NCBI Taxonomy" id="1229727"/>
    <lineage>
        <taxon>Bacteria</taxon>
        <taxon>Pseudomonadati</taxon>
        <taxon>Pseudomonadota</taxon>
        <taxon>Alphaproteobacteria</taxon>
        <taxon>Rhodobacterales</taxon>
        <taxon>Roseobacteraceae</taxon>
        <taxon>Salipiger</taxon>
    </lineage>
</organism>
<evidence type="ECO:0000313" key="2">
    <source>
        <dbReference type="Proteomes" id="UP000186559"/>
    </source>
</evidence>
<keyword evidence="2" id="KW-1185">Reference proteome</keyword>